<evidence type="ECO:0000256" key="2">
    <source>
        <dbReference type="SAM" id="Phobius"/>
    </source>
</evidence>
<dbReference type="Pfam" id="PF00026">
    <property type="entry name" value="Asp"/>
    <property type="match status" value="1"/>
</dbReference>
<gene>
    <name evidence="5" type="ORF">OBBRIDRAFT_820058</name>
</gene>
<dbReference type="AlphaFoldDB" id="A0A8E2APR4"/>
<accession>A0A8E2APR4</accession>
<evidence type="ECO:0000256" key="1">
    <source>
        <dbReference type="ARBA" id="ARBA00007447"/>
    </source>
</evidence>
<dbReference type="GO" id="GO:0006508">
    <property type="term" value="P:proteolysis"/>
    <property type="evidence" value="ECO:0007669"/>
    <property type="project" value="UniProtKB-KW"/>
</dbReference>
<evidence type="ECO:0000256" key="3">
    <source>
        <dbReference type="SAM" id="SignalP"/>
    </source>
</evidence>
<dbReference type="PROSITE" id="PS51767">
    <property type="entry name" value="PEPTIDASE_A1"/>
    <property type="match status" value="1"/>
</dbReference>
<keyword evidence="5" id="KW-0645">Protease</keyword>
<dbReference type="EMBL" id="KV722446">
    <property type="protein sequence ID" value="OCH88666.1"/>
    <property type="molecule type" value="Genomic_DNA"/>
</dbReference>
<evidence type="ECO:0000313" key="5">
    <source>
        <dbReference type="EMBL" id="OCH88666.1"/>
    </source>
</evidence>
<dbReference type="PANTHER" id="PTHR47966:SF51">
    <property type="entry name" value="BETA-SITE APP-CLEAVING ENZYME, ISOFORM A-RELATED"/>
    <property type="match status" value="1"/>
</dbReference>
<dbReference type="InterPro" id="IPR021109">
    <property type="entry name" value="Peptidase_aspartic_dom_sf"/>
</dbReference>
<evidence type="ECO:0000313" key="6">
    <source>
        <dbReference type="Proteomes" id="UP000250043"/>
    </source>
</evidence>
<keyword evidence="2" id="KW-0812">Transmembrane</keyword>
<keyword evidence="3" id="KW-0732">Signal</keyword>
<feature type="domain" description="Peptidase A1" evidence="4">
    <location>
        <begin position="58"/>
        <end position="388"/>
    </location>
</feature>
<dbReference type="GO" id="GO:0004190">
    <property type="term" value="F:aspartic-type endopeptidase activity"/>
    <property type="evidence" value="ECO:0007669"/>
    <property type="project" value="InterPro"/>
</dbReference>
<evidence type="ECO:0000259" key="4">
    <source>
        <dbReference type="PROSITE" id="PS51767"/>
    </source>
</evidence>
<keyword evidence="2" id="KW-0472">Membrane</keyword>
<dbReference type="InterPro" id="IPR034164">
    <property type="entry name" value="Pepsin-like_dom"/>
</dbReference>
<dbReference type="InterPro" id="IPR001461">
    <property type="entry name" value="Aspartic_peptidase_A1"/>
</dbReference>
<keyword evidence="6" id="KW-1185">Reference proteome</keyword>
<feature type="signal peptide" evidence="3">
    <location>
        <begin position="1"/>
        <end position="22"/>
    </location>
</feature>
<feature type="chain" id="PRO_5034482413" evidence="3">
    <location>
        <begin position="23"/>
        <end position="518"/>
    </location>
</feature>
<protein>
    <submittedName>
        <fullName evidence="5">Acid protease</fullName>
    </submittedName>
</protein>
<dbReference type="InterPro" id="IPR033121">
    <property type="entry name" value="PEPTIDASE_A1"/>
</dbReference>
<dbReference type="OrthoDB" id="15189at2759"/>
<keyword evidence="2" id="KW-1133">Transmembrane helix</keyword>
<dbReference type="CDD" id="cd05471">
    <property type="entry name" value="pepsin_like"/>
    <property type="match status" value="1"/>
</dbReference>
<proteinExistence type="inferred from homology"/>
<sequence length="518" mass="55717">MNPLALSLFLSLVALPFEVSSALRLGITGKRVPRPHTHHRRASIFGTTTLADSYDVSYSTNITLNGAPFSVQIDTGSSDLYVIGNVPRSQNTGKTAEVTYAVGGVQGPIMTADLDFAGYNISKQAYIQVTADKDHSVGTGLIGLGPSYGSQVRQALNDSSGDPVLDRVFTQNTSTPNYITILLGRAEDPLDDFPGDLTVGEVLPGYENITSQPKLDVSLVSLSSAFNQQNQHWQALLDVHGVIGPDGKAVDVETSVQSTSNKKQLTVVFDTGYSLPQVPSNVAEAFYGNVPGAKLMNYEQLDGPIWQLPCAIEVNVTFQFGGVSYPINPLDTTIDLNATDSDGNHVCFGAFQPQDAALSPNYDIIFGMAFLRNVYLYINFGDFVDGSPSSRAAPYIQLLSTSANASRLHSDFVAIRGSQTWDPTSSSLGRWVRSHLALVIGLSVSAGLILIGAVLLCVVQLRKRRMAPTPAGFMSFSTSYKRLNDPAPSEAYDLHMAGRPGAPLPVGQEYANPWDPRF</sequence>
<reference evidence="5 6" key="1">
    <citation type="submission" date="2016-07" db="EMBL/GenBank/DDBJ databases">
        <title>Draft genome of the white-rot fungus Obba rivulosa 3A-2.</title>
        <authorList>
            <consortium name="DOE Joint Genome Institute"/>
            <person name="Miettinen O."/>
            <person name="Riley R."/>
            <person name="Acob R."/>
            <person name="Barry K."/>
            <person name="Cullen D."/>
            <person name="De Vries R."/>
            <person name="Hainaut M."/>
            <person name="Hatakka A."/>
            <person name="Henrissat B."/>
            <person name="Hilden K."/>
            <person name="Kuo R."/>
            <person name="Labutti K."/>
            <person name="Lipzen A."/>
            <person name="Makela M.R."/>
            <person name="Sandor L."/>
            <person name="Spatafora J.W."/>
            <person name="Grigoriev I.V."/>
            <person name="Hibbett D.S."/>
        </authorList>
    </citation>
    <scope>NUCLEOTIDE SEQUENCE [LARGE SCALE GENOMIC DNA]</scope>
    <source>
        <strain evidence="5 6">3A-2</strain>
    </source>
</reference>
<dbReference type="Gene3D" id="2.40.70.10">
    <property type="entry name" value="Acid Proteases"/>
    <property type="match status" value="2"/>
</dbReference>
<comment type="similarity">
    <text evidence="1">Belongs to the peptidase A1 family.</text>
</comment>
<feature type="transmembrane region" description="Helical" evidence="2">
    <location>
        <begin position="436"/>
        <end position="459"/>
    </location>
</feature>
<dbReference type="Proteomes" id="UP000250043">
    <property type="component" value="Unassembled WGS sequence"/>
</dbReference>
<name>A0A8E2APR4_9APHY</name>
<dbReference type="SUPFAM" id="SSF50630">
    <property type="entry name" value="Acid proteases"/>
    <property type="match status" value="1"/>
</dbReference>
<organism evidence="5 6">
    <name type="scientific">Obba rivulosa</name>
    <dbReference type="NCBI Taxonomy" id="1052685"/>
    <lineage>
        <taxon>Eukaryota</taxon>
        <taxon>Fungi</taxon>
        <taxon>Dikarya</taxon>
        <taxon>Basidiomycota</taxon>
        <taxon>Agaricomycotina</taxon>
        <taxon>Agaricomycetes</taxon>
        <taxon>Polyporales</taxon>
        <taxon>Gelatoporiaceae</taxon>
        <taxon>Obba</taxon>
    </lineage>
</organism>
<dbReference type="PANTHER" id="PTHR47966">
    <property type="entry name" value="BETA-SITE APP-CLEAVING ENZYME, ISOFORM A-RELATED"/>
    <property type="match status" value="1"/>
</dbReference>
<keyword evidence="5" id="KW-0378">Hydrolase</keyword>